<sequence length="138" mass="15459">MSIEAFTQLFDEVFSKGDLDAADRLVADEIIDHQFAPDGSPGRVVTREQFKQFVRMLRAGLPDLRYTVEDATREGDKVWMRVRARGTDSGTGQFGHPPTGRPVSIDVIDVARFVDGRMVEHWGVPDRLSVLQQVGHHA</sequence>
<accession>A0ABY8WRP8</accession>
<dbReference type="InterPro" id="IPR009959">
    <property type="entry name" value="Cyclase_SnoaL-like"/>
</dbReference>
<dbReference type="PANTHER" id="PTHR38436:SF1">
    <property type="entry name" value="ESTER CYCLASE"/>
    <property type="match status" value="1"/>
</dbReference>
<dbReference type="Proteomes" id="UP001240150">
    <property type="component" value="Chromosome"/>
</dbReference>
<dbReference type="Gene3D" id="3.10.450.50">
    <property type="match status" value="1"/>
</dbReference>
<dbReference type="SUPFAM" id="SSF54427">
    <property type="entry name" value="NTF2-like"/>
    <property type="match status" value="1"/>
</dbReference>
<dbReference type="InterPro" id="IPR032710">
    <property type="entry name" value="NTF2-like_dom_sf"/>
</dbReference>
<proteinExistence type="predicted"/>
<keyword evidence="2" id="KW-1185">Reference proteome</keyword>
<reference evidence="1 2" key="1">
    <citation type="submission" date="2023-06" db="EMBL/GenBank/DDBJ databases">
        <authorList>
            <person name="Yushchuk O."/>
            <person name="Binda E."/>
            <person name="Ruckert-Reed C."/>
            <person name="Fedorenko V."/>
            <person name="Kalinowski J."/>
            <person name="Marinelli F."/>
        </authorList>
    </citation>
    <scope>NUCLEOTIDE SEQUENCE [LARGE SCALE GENOMIC DNA]</scope>
    <source>
        <strain evidence="1 2">NRRL 3884</strain>
    </source>
</reference>
<dbReference type="Pfam" id="PF07366">
    <property type="entry name" value="SnoaL"/>
    <property type="match status" value="1"/>
</dbReference>
<name>A0ABY8WRP8_9ACTN</name>
<evidence type="ECO:0000313" key="2">
    <source>
        <dbReference type="Proteomes" id="UP001240150"/>
    </source>
</evidence>
<evidence type="ECO:0000313" key="1">
    <source>
        <dbReference type="EMBL" id="WIM99477.1"/>
    </source>
</evidence>
<dbReference type="PANTHER" id="PTHR38436">
    <property type="entry name" value="POLYKETIDE CYCLASE SNOAL-LIKE DOMAIN"/>
    <property type="match status" value="1"/>
</dbReference>
<dbReference type="EMBL" id="CP126980">
    <property type="protein sequence ID" value="WIM99477.1"/>
    <property type="molecule type" value="Genomic_DNA"/>
</dbReference>
<organism evidence="1 2">
    <name type="scientific">Actinoplanes oblitus</name>
    <dbReference type="NCBI Taxonomy" id="3040509"/>
    <lineage>
        <taxon>Bacteria</taxon>
        <taxon>Bacillati</taxon>
        <taxon>Actinomycetota</taxon>
        <taxon>Actinomycetes</taxon>
        <taxon>Micromonosporales</taxon>
        <taxon>Micromonosporaceae</taxon>
        <taxon>Actinoplanes</taxon>
    </lineage>
</organism>
<gene>
    <name evidence="1" type="ORF">ACTOB_003132</name>
</gene>
<dbReference type="RefSeq" id="WP_284920915.1">
    <property type="nucleotide sequence ID" value="NZ_CP126980.1"/>
</dbReference>
<protein>
    <submittedName>
        <fullName evidence="1">Ester cyclase</fullName>
    </submittedName>
</protein>